<comment type="pathway">
    <text evidence="2">Cofactor biosynthesis; thiamine diphosphate biosynthesis; thiamine diphosphate from thiamine phosphate: step 1/1.</text>
</comment>
<dbReference type="InterPro" id="IPR010918">
    <property type="entry name" value="PurM-like_C_dom"/>
</dbReference>
<dbReference type="EC" id="2.7.4.16" evidence="2"/>
<dbReference type="GO" id="GO:0009030">
    <property type="term" value="F:thiamine-phosphate kinase activity"/>
    <property type="evidence" value="ECO:0007669"/>
    <property type="project" value="UniProtKB-UniRule"/>
</dbReference>
<dbReference type="NCBIfam" id="TIGR01379">
    <property type="entry name" value="thiL"/>
    <property type="match status" value="1"/>
</dbReference>
<dbReference type="CDD" id="cd02194">
    <property type="entry name" value="ThiL"/>
    <property type="match status" value="1"/>
</dbReference>
<keyword evidence="2" id="KW-0460">Magnesium</keyword>
<comment type="catalytic activity">
    <reaction evidence="2">
        <text>thiamine phosphate + ATP = thiamine diphosphate + ADP</text>
        <dbReference type="Rhea" id="RHEA:15913"/>
        <dbReference type="ChEBI" id="CHEBI:30616"/>
        <dbReference type="ChEBI" id="CHEBI:37575"/>
        <dbReference type="ChEBI" id="CHEBI:58937"/>
        <dbReference type="ChEBI" id="CHEBI:456216"/>
        <dbReference type="EC" id="2.7.4.16"/>
    </reaction>
</comment>
<dbReference type="Pfam" id="PF00586">
    <property type="entry name" value="AIRS"/>
    <property type="match status" value="1"/>
</dbReference>
<feature type="binding site" evidence="2">
    <location>
        <position position="318"/>
    </location>
    <ligand>
        <name>substrate</name>
    </ligand>
</feature>
<dbReference type="InterPro" id="IPR036921">
    <property type="entry name" value="PurM-like_N_sf"/>
</dbReference>
<dbReference type="InterPro" id="IPR016188">
    <property type="entry name" value="PurM-like_N"/>
</dbReference>
<feature type="binding site" evidence="2">
    <location>
        <position position="30"/>
    </location>
    <ligand>
        <name>Mg(2+)</name>
        <dbReference type="ChEBI" id="CHEBI:18420"/>
        <label>3</label>
    </ligand>
</feature>
<keyword evidence="2" id="KW-0808">Transferase</keyword>
<dbReference type="UniPathway" id="UPA00060">
    <property type="reaction ID" value="UER00142"/>
</dbReference>
<comment type="miscellaneous">
    <text evidence="2">Reaction mechanism of ThiL seems to utilize a direct, inline transfer of the gamma-phosphate of ATP to TMP rather than a phosphorylated enzyme intermediate.</text>
</comment>
<comment type="caution">
    <text evidence="2">Lacks conserved residue(s) required for the propagation of feature annotation.</text>
</comment>
<feature type="binding site" evidence="2">
    <location>
        <position position="213"/>
    </location>
    <ligand>
        <name>ATP</name>
        <dbReference type="ChEBI" id="CHEBI:30616"/>
    </ligand>
</feature>
<dbReference type="PANTHER" id="PTHR30270">
    <property type="entry name" value="THIAMINE-MONOPHOSPHATE KINASE"/>
    <property type="match status" value="1"/>
</dbReference>
<dbReference type="GO" id="GO:0009229">
    <property type="term" value="P:thiamine diphosphate biosynthetic process"/>
    <property type="evidence" value="ECO:0007669"/>
    <property type="project" value="UniProtKB-UniRule"/>
</dbReference>
<dbReference type="SUPFAM" id="SSF56042">
    <property type="entry name" value="PurM C-terminal domain-like"/>
    <property type="match status" value="1"/>
</dbReference>
<feature type="binding site" evidence="2">
    <location>
        <position position="54"/>
    </location>
    <ligand>
        <name>substrate</name>
    </ligand>
</feature>
<dbReference type="Pfam" id="PF02769">
    <property type="entry name" value="AIRS_C"/>
    <property type="match status" value="1"/>
</dbReference>
<comment type="similarity">
    <text evidence="2">Belongs to the thiamine-monophosphate kinase family.</text>
</comment>
<evidence type="ECO:0000259" key="4">
    <source>
        <dbReference type="Pfam" id="PF02769"/>
    </source>
</evidence>
<feature type="binding site" evidence="2">
    <location>
        <position position="211"/>
    </location>
    <ligand>
        <name>Mg(2+)</name>
        <dbReference type="ChEBI" id="CHEBI:18420"/>
        <label>3</label>
    </ligand>
</feature>
<feature type="binding site" evidence="2">
    <location>
        <position position="75"/>
    </location>
    <ligand>
        <name>Mg(2+)</name>
        <dbReference type="ChEBI" id="CHEBI:18420"/>
        <label>3</label>
    </ligand>
</feature>
<keyword evidence="1 2" id="KW-0784">Thiamine biosynthesis</keyword>
<feature type="binding site" evidence="2">
    <location>
        <position position="47"/>
    </location>
    <ligand>
        <name>Mg(2+)</name>
        <dbReference type="ChEBI" id="CHEBI:18420"/>
        <label>1</label>
    </ligand>
</feature>
<evidence type="ECO:0000256" key="2">
    <source>
        <dbReference type="HAMAP-Rule" id="MF_02128"/>
    </source>
</evidence>
<dbReference type="Proteomes" id="UP000199648">
    <property type="component" value="Unassembled WGS sequence"/>
</dbReference>
<feature type="binding site" evidence="2">
    <location>
        <position position="122"/>
    </location>
    <ligand>
        <name>Mg(2+)</name>
        <dbReference type="ChEBI" id="CHEBI:18420"/>
        <label>1</label>
    </ligand>
</feature>
<dbReference type="HAMAP" id="MF_02128">
    <property type="entry name" value="TMP_kinase"/>
    <property type="match status" value="1"/>
</dbReference>
<feature type="binding site" evidence="2">
    <location>
        <begin position="121"/>
        <end position="122"/>
    </location>
    <ligand>
        <name>ATP</name>
        <dbReference type="ChEBI" id="CHEBI:30616"/>
    </ligand>
</feature>
<dbReference type="InterPro" id="IPR036676">
    <property type="entry name" value="PurM-like_C_sf"/>
</dbReference>
<dbReference type="STRING" id="415747.SAMN03097708_01068"/>
<reference evidence="5 6" key="1">
    <citation type="submission" date="2016-10" db="EMBL/GenBank/DDBJ databases">
        <authorList>
            <person name="de Groot N.N."/>
        </authorList>
    </citation>
    <scope>NUCLEOTIDE SEQUENCE [LARGE SCALE GENOMIC DNA]</scope>
    <source>
        <strain evidence="5 6">HLD2</strain>
    </source>
</reference>
<accession>A0A1G5Q073</accession>
<dbReference type="GO" id="GO:0005524">
    <property type="term" value="F:ATP binding"/>
    <property type="evidence" value="ECO:0007669"/>
    <property type="project" value="UniProtKB-UniRule"/>
</dbReference>
<feature type="domain" description="PurM-like C-terminal" evidence="4">
    <location>
        <begin position="150"/>
        <end position="303"/>
    </location>
</feature>
<dbReference type="SUPFAM" id="SSF55326">
    <property type="entry name" value="PurM N-terminal domain-like"/>
    <property type="match status" value="1"/>
</dbReference>
<dbReference type="InterPro" id="IPR006283">
    <property type="entry name" value="ThiL-like"/>
</dbReference>
<dbReference type="Gene3D" id="3.90.650.10">
    <property type="entry name" value="PurM-like C-terminal domain"/>
    <property type="match status" value="1"/>
</dbReference>
<keyword evidence="2" id="KW-0547">Nucleotide-binding</keyword>
<dbReference type="PIRSF" id="PIRSF005303">
    <property type="entry name" value="Thiam_monoph_kin"/>
    <property type="match status" value="1"/>
</dbReference>
<feature type="binding site" evidence="2">
    <location>
        <position position="47"/>
    </location>
    <ligand>
        <name>Mg(2+)</name>
        <dbReference type="ChEBI" id="CHEBI:18420"/>
        <label>2</label>
    </ligand>
</feature>
<feature type="binding site" evidence="2">
    <location>
        <position position="146"/>
    </location>
    <ligand>
        <name>ATP</name>
        <dbReference type="ChEBI" id="CHEBI:30616"/>
    </ligand>
</feature>
<keyword evidence="2" id="KW-0479">Metal-binding</keyword>
<evidence type="ECO:0000313" key="5">
    <source>
        <dbReference type="EMBL" id="SCZ55058.1"/>
    </source>
</evidence>
<dbReference type="GO" id="GO:0000287">
    <property type="term" value="F:magnesium ion binding"/>
    <property type="evidence" value="ECO:0007669"/>
    <property type="project" value="UniProtKB-UniRule"/>
</dbReference>
<feature type="binding site" evidence="2">
    <location>
        <position position="214"/>
    </location>
    <ligand>
        <name>Mg(2+)</name>
        <dbReference type="ChEBI" id="CHEBI:18420"/>
        <label>5</label>
    </ligand>
</feature>
<dbReference type="RefSeq" id="WP_092993573.1">
    <property type="nucleotide sequence ID" value="NZ_FMWD01000003.1"/>
</dbReference>
<evidence type="ECO:0000259" key="3">
    <source>
        <dbReference type="Pfam" id="PF00586"/>
    </source>
</evidence>
<feature type="binding site" evidence="2">
    <location>
        <position position="75"/>
    </location>
    <ligand>
        <name>Mg(2+)</name>
        <dbReference type="ChEBI" id="CHEBI:18420"/>
        <label>4</label>
    </ligand>
</feature>
<keyword evidence="2 5" id="KW-0418">Kinase</keyword>
<name>A0A1G5Q073_9GAMM</name>
<organism evidence="5 6">
    <name type="scientific">Thiohalomonas denitrificans</name>
    <dbReference type="NCBI Taxonomy" id="415747"/>
    <lineage>
        <taxon>Bacteria</taxon>
        <taxon>Pseudomonadati</taxon>
        <taxon>Pseudomonadota</taxon>
        <taxon>Gammaproteobacteria</taxon>
        <taxon>Thiohalomonadales</taxon>
        <taxon>Thiohalomonadaceae</taxon>
        <taxon>Thiohalomonas</taxon>
    </lineage>
</organism>
<feature type="binding site" evidence="2">
    <location>
        <position position="30"/>
    </location>
    <ligand>
        <name>Mg(2+)</name>
        <dbReference type="ChEBI" id="CHEBI:18420"/>
        <label>4</label>
    </ligand>
</feature>
<dbReference type="AlphaFoldDB" id="A0A1G5Q073"/>
<proteinExistence type="inferred from homology"/>
<dbReference type="EMBL" id="FMWD01000003">
    <property type="protein sequence ID" value="SCZ55058.1"/>
    <property type="molecule type" value="Genomic_DNA"/>
</dbReference>
<protein>
    <recommendedName>
        <fullName evidence="2">Thiamine-monophosphate kinase</fullName>
        <shortName evidence="2">TMP kinase</shortName>
        <shortName evidence="2">Thiamine-phosphate kinase</shortName>
        <ecNumber evidence="2">2.7.4.16</ecNumber>
    </recommendedName>
</protein>
<evidence type="ECO:0000256" key="1">
    <source>
        <dbReference type="ARBA" id="ARBA00022977"/>
    </source>
</evidence>
<dbReference type="GO" id="GO:0009228">
    <property type="term" value="P:thiamine biosynthetic process"/>
    <property type="evidence" value="ECO:0007669"/>
    <property type="project" value="UniProtKB-KW"/>
</dbReference>
<keyword evidence="2" id="KW-0067">ATP-binding</keyword>
<feature type="binding site" evidence="2">
    <location>
        <position position="75"/>
    </location>
    <ligand>
        <name>Mg(2+)</name>
        <dbReference type="ChEBI" id="CHEBI:18420"/>
        <label>2</label>
    </ligand>
</feature>
<comment type="function">
    <text evidence="2">Catalyzes the ATP-dependent phosphorylation of thiamine-monophosphate (TMP) to form thiamine-pyrophosphate (TPP), the active form of vitamin B1.</text>
</comment>
<feature type="domain" description="PurM-like N-terminal" evidence="3">
    <location>
        <begin position="28"/>
        <end position="133"/>
    </location>
</feature>
<dbReference type="OrthoDB" id="9802811at2"/>
<gene>
    <name evidence="2" type="primary">thiL</name>
    <name evidence="5" type="ORF">SAMN03097708_01068</name>
</gene>
<sequence>MALSEFQLIDRVFAARAAARADVSLGIGDDAALLSVPAGMELAVAIDGLHAGIHFPEDTDPKAIGHKALAVNLSDLAAMGADPAWATLFLSLPHPDETFASHFADGFFSLAERFGVALVGGDTVRGPLCAVVQAHGFVPAGEALRRSGARPGDGIYVTGTLGDAGAGLGVVQGRLDIAAPDGDFLRNRLDYPEARLRTGRALRGVASAAIDVSDGILSDLGHILSQSGVGGRIEIGCLPRSEVLLRTLPEPDGINLALSAGDDYELCFTVAADHEPRLQSLAEGLECPITRIGRIESESGLRLIGPDGRIYACDGSGYDHFKGTDNGRDDGDH</sequence>
<evidence type="ECO:0000313" key="6">
    <source>
        <dbReference type="Proteomes" id="UP000199648"/>
    </source>
</evidence>
<dbReference type="Gene3D" id="3.30.1330.10">
    <property type="entry name" value="PurM-like, N-terminal domain"/>
    <property type="match status" value="1"/>
</dbReference>
<dbReference type="PANTHER" id="PTHR30270:SF0">
    <property type="entry name" value="THIAMINE-MONOPHOSPHATE KINASE"/>
    <property type="match status" value="1"/>
</dbReference>
<feature type="binding site" evidence="2">
    <location>
        <position position="262"/>
    </location>
    <ligand>
        <name>substrate</name>
    </ligand>
</feature>
<keyword evidence="6" id="KW-1185">Reference proteome</keyword>